<comment type="caution">
    <text evidence="2">The sequence shown here is derived from an EMBL/GenBank/DDBJ whole genome shotgun (WGS) entry which is preliminary data.</text>
</comment>
<proteinExistence type="predicted"/>
<keyword evidence="3" id="KW-1185">Reference proteome</keyword>
<organism evidence="2 3">
    <name type="scientific">Planomonospora alba</name>
    <dbReference type="NCBI Taxonomy" id="161354"/>
    <lineage>
        <taxon>Bacteria</taxon>
        <taxon>Bacillati</taxon>
        <taxon>Actinomycetota</taxon>
        <taxon>Actinomycetes</taxon>
        <taxon>Streptosporangiales</taxon>
        <taxon>Streptosporangiaceae</taxon>
        <taxon>Planomonospora</taxon>
    </lineage>
</organism>
<gene>
    <name evidence="2" type="ORF">GCM10010466_51170</name>
</gene>
<evidence type="ECO:0000313" key="3">
    <source>
        <dbReference type="Proteomes" id="UP001500320"/>
    </source>
</evidence>
<dbReference type="InterPro" id="IPR029063">
    <property type="entry name" value="SAM-dependent_MTases_sf"/>
</dbReference>
<evidence type="ECO:0000259" key="1">
    <source>
        <dbReference type="Pfam" id="PF13649"/>
    </source>
</evidence>
<dbReference type="InterPro" id="IPR041698">
    <property type="entry name" value="Methyltransf_25"/>
</dbReference>
<dbReference type="CDD" id="cd02440">
    <property type="entry name" value="AdoMet_MTases"/>
    <property type="match status" value="1"/>
</dbReference>
<feature type="domain" description="Methyltransferase" evidence="1">
    <location>
        <begin position="51"/>
        <end position="147"/>
    </location>
</feature>
<dbReference type="Gene3D" id="3.40.50.150">
    <property type="entry name" value="Vaccinia Virus protein VP39"/>
    <property type="match status" value="1"/>
</dbReference>
<sequence>MRAADHAHATLFGLFHHGGLYDRLVSLGFRPLYRRVAADVASAPLPEGSRVLDVGTGPGRVPLAIAAARPDLRIEGLDLSPGMIDRARRNAARAGTAGRVEFTVGDVADLPHPDGSVDLVVSTMSQHHWPDPAAGMRELSRILRPGGQVWIYDFRVALRRAETAAGPVFPGRLTRREAVRTGRLASGLIGRLVIRPA</sequence>
<protein>
    <recommendedName>
        <fullName evidence="1">Methyltransferase domain-containing protein</fullName>
    </recommendedName>
</protein>
<dbReference type="PANTHER" id="PTHR43591:SF109">
    <property type="entry name" value="METHYLTRANSFERASE TYPE 11 DOMAIN-CONTAINING PROTEIN"/>
    <property type="match status" value="1"/>
</dbReference>
<name>A0ABP6NNB7_9ACTN</name>
<reference evidence="3" key="1">
    <citation type="journal article" date="2019" name="Int. J. Syst. Evol. Microbiol.">
        <title>The Global Catalogue of Microorganisms (GCM) 10K type strain sequencing project: providing services to taxonomists for standard genome sequencing and annotation.</title>
        <authorList>
            <consortium name="The Broad Institute Genomics Platform"/>
            <consortium name="The Broad Institute Genome Sequencing Center for Infectious Disease"/>
            <person name="Wu L."/>
            <person name="Ma J."/>
        </authorList>
    </citation>
    <scope>NUCLEOTIDE SEQUENCE [LARGE SCALE GENOMIC DNA]</scope>
    <source>
        <strain evidence="3">JCM 9373</strain>
    </source>
</reference>
<accession>A0ABP6NNB7</accession>
<dbReference type="EMBL" id="BAAAUT010000047">
    <property type="protein sequence ID" value="GAA3154008.1"/>
    <property type="molecule type" value="Genomic_DNA"/>
</dbReference>
<dbReference type="Proteomes" id="UP001500320">
    <property type="component" value="Unassembled WGS sequence"/>
</dbReference>
<evidence type="ECO:0000313" key="2">
    <source>
        <dbReference type="EMBL" id="GAA3154008.1"/>
    </source>
</evidence>
<dbReference type="PANTHER" id="PTHR43591">
    <property type="entry name" value="METHYLTRANSFERASE"/>
    <property type="match status" value="1"/>
</dbReference>
<dbReference type="SUPFAM" id="SSF53335">
    <property type="entry name" value="S-adenosyl-L-methionine-dependent methyltransferases"/>
    <property type="match status" value="1"/>
</dbReference>
<dbReference type="Pfam" id="PF13649">
    <property type="entry name" value="Methyltransf_25"/>
    <property type="match status" value="1"/>
</dbReference>
<dbReference type="RefSeq" id="WP_344863709.1">
    <property type="nucleotide sequence ID" value="NZ_BAAAUT010000047.1"/>
</dbReference>